<evidence type="ECO:0000259" key="7">
    <source>
        <dbReference type="PROSITE" id="PS50850"/>
    </source>
</evidence>
<dbReference type="GO" id="GO:0016020">
    <property type="term" value="C:membrane"/>
    <property type="evidence" value="ECO:0007669"/>
    <property type="project" value="UniProtKB-SubCell"/>
</dbReference>
<evidence type="ECO:0000256" key="3">
    <source>
        <dbReference type="ARBA" id="ARBA00022692"/>
    </source>
</evidence>
<feature type="transmembrane region" description="Helical" evidence="6">
    <location>
        <begin position="339"/>
        <end position="357"/>
    </location>
</feature>
<keyword evidence="5 6" id="KW-0472">Membrane</keyword>
<sequence>MSQPGSSTAAPVSENLSADGTASITWSPVGLLACLSASSLLSGCCSVTPSPFFTHEAHRRGLTNSASSAVFSSFAAAQMLSFPAAGWLAPRLGVTRLFTLGLLLSGVTTVLFGLLTYVEYPSTFLAWCVTVRVAEAVGTSASLTASRTIIINQFPRRMNSAISLVEGMYGGGLCLGPALGGAMYSAGGYGAPFYTLGALILITAAVSLLLMPSVTDRPDEKETCANTKEGCVKTSEEYAKTKESCAKTEKGSAKIREDDAKTKEQCAKLKEGYVKKTEDELERSDGNQEYRAMLRLVLSSADNWLICVTLFVTALNWTSMDPNIEPYVHGALGIQPAELSLFFLGSFAGYALSSPVWGRLSDTVDNTFLFLAACLAPTALGVLLIPPSPIFGLQPSRLLLGVGMTLREVFQVGAYMPLLPLMVRLSVVRGLQSTVRGQALVSSICGAAYSMGNVLGPVGGGLVTDLWGYPVLATGLGGVTAVLCVAMAVRGVVYCATRQAPAYDML</sequence>
<evidence type="ECO:0000256" key="6">
    <source>
        <dbReference type="SAM" id="Phobius"/>
    </source>
</evidence>
<feature type="domain" description="Major facilitator superfamily (MFS) profile" evidence="7">
    <location>
        <begin position="31"/>
        <end position="499"/>
    </location>
</feature>
<protein>
    <submittedName>
        <fullName evidence="8">MFS-type transporter SLC18B1</fullName>
    </submittedName>
</protein>
<dbReference type="PANTHER" id="PTHR23506">
    <property type="entry name" value="GH10249P"/>
    <property type="match status" value="1"/>
</dbReference>
<dbReference type="InterPro" id="IPR020846">
    <property type="entry name" value="MFS_dom"/>
</dbReference>
<keyword evidence="9" id="KW-1185">Reference proteome</keyword>
<feature type="transmembrane region" description="Helical" evidence="6">
    <location>
        <begin position="193"/>
        <end position="211"/>
    </location>
</feature>
<accession>A0A6A4X4B4</accession>
<keyword evidence="3 6" id="KW-0812">Transmembrane</keyword>
<proteinExistence type="predicted"/>
<dbReference type="PANTHER" id="PTHR23506:SF28">
    <property type="entry name" value="MFS-TYPE TRANSPORTER SLC18B1-LIKE PROTEIN"/>
    <property type="match status" value="1"/>
</dbReference>
<dbReference type="Gene3D" id="1.20.1250.20">
    <property type="entry name" value="MFS general substrate transporter like domains"/>
    <property type="match status" value="2"/>
</dbReference>
<feature type="transmembrane region" description="Helical" evidence="6">
    <location>
        <begin position="466"/>
        <end position="489"/>
    </location>
</feature>
<comment type="subcellular location">
    <subcellularLocation>
        <location evidence="1">Membrane</location>
        <topology evidence="1">Multi-pass membrane protein</topology>
    </subcellularLocation>
</comment>
<dbReference type="InterPro" id="IPR011701">
    <property type="entry name" value="MFS"/>
</dbReference>
<keyword evidence="2" id="KW-0813">Transport</keyword>
<feature type="transmembrane region" description="Helical" evidence="6">
    <location>
        <begin position="439"/>
        <end position="460"/>
    </location>
</feature>
<gene>
    <name evidence="8" type="primary">SLC18B1_1</name>
    <name evidence="8" type="ORF">FJT64_016930</name>
</gene>
<dbReference type="AlphaFoldDB" id="A0A6A4X4B4"/>
<feature type="transmembrane region" description="Helical" evidence="6">
    <location>
        <begin position="69"/>
        <end position="90"/>
    </location>
</feature>
<keyword evidence="4 6" id="KW-1133">Transmembrane helix</keyword>
<dbReference type="OrthoDB" id="446368at2759"/>
<feature type="transmembrane region" description="Helical" evidence="6">
    <location>
        <begin position="301"/>
        <end position="319"/>
    </location>
</feature>
<feature type="transmembrane region" description="Helical" evidence="6">
    <location>
        <begin position="167"/>
        <end position="187"/>
    </location>
</feature>
<organism evidence="8 9">
    <name type="scientific">Amphibalanus amphitrite</name>
    <name type="common">Striped barnacle</name>
    <name type="synonym">Balanus amphitrite</name>
    <dbReference type="NCBI Taxonomy" id="1232801"/>
    <lineage>
        <taxon>Eukaryota</taxon>
        <taxon>Metazoa</taxon>
        <taxon>Ecdysozoa</taxon>
        <taxon>Arthropoda</taxon>
        <taxon>Crustacea</taxon>
        <taxon>Multicrustacea</taxon>
        <taxon>Cirripedia</taxon>
        <taxon>Thoracica</taxon>
        <taxon>Thoracicalcarea</taxon>
        <taxon>Balanomorpha</taxon>
        <taxon>Balanoidea</taxon>
        <taxon>Balanidae</taxon>
        <taxon>Amphibalaninae</taxon>
        <taxon>Amphibalanus</taxon>
    </lineage>
</organism>
<reference evidence="8 9" key="1">
    <citation type="submission" date="2019-07" db="EMBL/GenBank/DDBJ databases">
        <title>Draft genome assembly of a fouling barnacle, Amphibalanus amphitrite (Darwin, 1854): The first reference genome for Thecostraca.</title>
        <authorList>
            <person name="Kim W."/>
        </authorList>
    </citation>
    <scope>NUCLEOTIDE SEQUENCE [LARGE SCALE GENOMIC DNA]</scope>
    <source>
        <strain evidence="8">SNU_AA5</strain>
        <tissue evidence="8">Soma without cirri and trophi</tissue>
    </source>
</reference>
<feature type="transmembrane region" description="Helical" evidence="6">
    <location>
        <begin position="409"/>
        <end position="427"/>
    </location>
</feature>
<dbReference type="PROSITE" id="PS50850">
    <property type="entry name" value="MFS"/>
    <property type="match status" value="1"/>
</dbReference>
<evidence type="ECO:0000256" key="5">
    <source>
        <dbReference type="ARBA" id="ARBA00023136"/>
    </source>
</evidence>
<feature type="transmembrane region" description="Helical" evidence="6">
    <location>
        <begin position="97"/>
        <end position="118"/>
    </location>
</feature>
<comment type="caution">
    <text evidence="8">The sequence shown here is derived from an EMBL/GenBank/DDBJ whole genome shotgun (WGS) entry which is preliminary data.</text>
</comment>
<feature type="transmembrane region" description="Helical" evidence="6">
    <location>
        <begin position="369"/>
        <end position="389"/>
    </location>
</feature>
<evidence type="ECO:0000256" key="1">
    <source>
        <dbReference type="ARBA" id="ARBA00004141"/>
    </source>
</evidence>
<dbReference type="Pfam" id="PF07690">
    <property type="entry name" value="MFS_1"/>
    <property type="match status" value="2"/>
</dbReference>
<dbReference type="EMBL" id="VIIS01000178">
    <property type="protein sequence ID" value="KAF0312329.1"/>
    <property type="molecule type" value="Genomic_DNA"/>
</dbReference>
<dbReference type="InterPro" id="IPR036259">
    <property type="entry name" value="MFS_trans_sf"/>
</dbReference>
<evidence type="ECO:0000313" key="8">
    <source>
        <dbReference type="EMBL" id="KAF0312329.1"/>
    </source>
</evidence>
<dbReference type="InterPro" id="IPR050930">
    <property type="entry name" value="MFS_Vesicular_Transporter"/>
</dbReference>
<evidence type="ECO:0000256" key="2">
    <source>
        <dbReference type="ARBA" id="ARBA00022448"/>
    </source>
</evidence>
<evidence type="ECO:0000256" key="4">
    <source>
        <dbReference type="ARBA" id="ARBA00022989"/>
    </source>
</evidence>
<dbReference type="GO" id="GO:0022857">
    <property type="term" value="F:transmembrane transporter activity"/>
    <property type="evidence" value="ECO:0007669"/>
    <property type="project" value="InterPro"/>
</dbReference>
<name>A0A6A4X4B4_AMPAM</name>
<evidence type="ECO:0000313" key="9">
    <source>
        <dbReference type="Proteomes" id="UP000440578"/>
    </source>
</evidence>
<dbReference type="Proteomes" id="UP000440578">
    <property type="component" value="Unassembled WGS sequence"/>
</dbReference>
<dbReference type="SUPFAM" id="SSF103473">
    <property type="entry name" value="MFS general substrate transporter"/>
    <property type="match status" value="1"/>
</dbReference>